<dbReference type="Pfam" id="PF05137">
    <property type="entry name" value="PilN"/>
    <property type="match status" value="1"/>
</dbReference>
<name>A0A6N9TQJ2_DISTH</name>
<gene>
    <name evidence="1" type="ORF">G3N55_11915</name>
</gene>
<keyword evidence="2" id="KW-1185">Reference proteome</keyword>
<evidence type="ECO:0000313" key="1">
    <source>
        <dbReference type="EMBL" id="NDY43541.1"/>
    </source>
</evidence>
<dbReference type="Proteomes" id="UP000469346">
    <property type="component" value="Unassembled WGS sequence"/>
</dbReference>
<dbReference type="InterPro" id="IPR007813">
    <property type="entry name" value="PilN"/>
</dbReference>
<organism evidence="1 2">
    <name type="scientific">Dissulfurirhabdus thermomarina</name>
    <dbReference type="NCBI Taxonomy" id="1765737"/>
    <lineage>
        <taxon>Bacteria</taxon>
        <taxon>Deltaproteobacteria</taxon>
        <taxon>Dissulfurirhabdaceae</taxon>
        <taxon>Dissulfurirhabdus</taxon>
    </lineage>
</organism>
<comment type="caution">
    <text evidence="1">The sequence shown here is derived from an EMBL/GenBank/DDBJ whole genome shotgun (WGS) entry which is preliminary data.</text>
</comment>
<protein>
    <submittedName>
        <fullName evidence="1">PilN domain-containing protein</fullName>
    </submittedName>
</protein>
<proteinExistence type="predicted"/>
<evidence type="ECO:0000313" key="2">
    <source>
        <dbReference type="Proteomes" id="UP000469346"/>
    </source>
</evidence>
<sequence>MRGEREILGIHLGRELEVVRLRGRGRSWRPALGPAARPEDGRPALEQLRRLLEGLAPARRRRIVVTLPRPALFLREIRFPDLEPGEALSAVRLGIGLHAHLEPEALVHDEVVLPGEGATRVLLAYAPRHLVDPVLRVLGQTGHARSLHALAPATLGVDAVLRRAEGVAFPCLGLHREGAAWILSLHGREGWEGSHPLDVPEGASPWPGLAEVRPLLPTAFQAATVPVFLGPGAGEVSGEAPPGARHVPSVAWTALGGEGASPSWALGAAALARDPFPAISLHGGPRRPPLRLRLRLRPRQAAAVGGALALGLATLGLGLQVERLAARVAAKEAEVAAAEARIAPLRKTHQEAESLRATAEALAAFRAGGIPALETLKVLAEATPPETWIKSLHMKEDRIRLTAEGGSAVDVMGLWRAAGRFSEVRLVSPVTKDRRQRERFSVELVLAAPGGRDGG</sequence>
<accession>A0A6N9TQJ2</accession>
<reference evidence="1 2" key="1">
    <citation type="submission" date="2020-02" db="EMBL/GenBank/DDBJ databases">
        <title>Comparative genomics of sulfur disproportionating microorganisms.</title>
        <authorList>
            <person name="Ward L.M."/>
            <person name="Bertran E."/>
            <person name="Johnston D.T."/>
        </authorList>
    </citation>
    <scope>NUCLEOTIDE SEQUENCE [LARGE SCALE GENOMIC DNA]</scope>
    <source>
        <strain evidence="1 2">DSM 100025</strain>
    </source>
</reference>
<dbReference type="AlphaFoldDB" id="A0A6N9TQJ2"/>
<dbReference type="EMBL" id="JAAGRR010000202">
    <property type="protein sequence ID" value="NDY43541.1"/>
    <property type="molecule type" value="Genomic_DNA"/>
</dbReference>
<dbReference type="RefSeq" id="WP_163299871.1">
    <property type="nucleotide sequence ID" value="NZ_JAAGRR010000202.1"/>
</dbReference>